<dbReference type="Gene3D" id="1.10.260.40">
    <property type="entry name" value="lambda repressor-like DNA-binding domains"/>
    <property type="match status" value="1"/>
</dbReference>
<feature type="transmembrane region" description="Helical" evidence="2">
    <location>
        <begin position="189"/>
        <end position="208"/>
    </location>
</feature>
<name>A0ABV1J600_9FIRM</name>
<protein>
    <submittedName>
        <fullName evidence="4">Helix-turn-helix transcriptional regulator</fullName>
    </submittedName>
</protein>
<keyword evidence="2" id="KW-1133">Transmembrane helix</keyword>
<evidence type="ECO:0000259" key="3">
    <source>
        <dbReference type="PROSITE" id="PS50943"/>
    </source>
</evidence>
<dbReference type="Pfam" id="PF01381">
    <property type="entry name" value="HTH_3"/>
    <property type="match status" value="1"/>
</dbReference>
<evidence type="ECO:0000256" key="2">
    <source>
        <dbReference type="SAM" id="Phobius"/>
    </source>
</evidence>
<dbReference type="RefSeq" id="WP_349053614.1">
    <property type="nucleotide sequence ID" value="NZ_JBBNPS010000005.1"/>
</dbReference>
<keyword evidence="1" id="KW-0238">DNA-binding</keyword>
<evidence type="ECO:0000256" key="1">
    <source>
        <dbReference type="ARBA" id="ARBA00023125"/>
    </source>
</evidence>
<proteinExistence type="predicted"/>
<comment type="caution">
    <text evidence="4">The sequence shown here is derived from an EMBL/GenBank/DDBJ whole genome shotgun (WGS) entry which is preliminary data.</text>
</comment>
<organism evidence="4 5">
    <name type="scientific">Aedoeadaptatus acetigenes</name>
    <dbReference type="NCBI Taxonomy" id="2981723"/>
    <lineage>
        <taxon>Bacteria</taxon>
        <taxon>Bacillati</taxon>
        <taxon>Bacillota</taxon>
        <taxon>Tissierellia</taxon>
        <taxon>Tissierellales</taxon>
        <taxon>Peptoniphilaceae</taxon>
        <taxon>Aedoeadaptatus</taxon>
    </lineage>
</organism>
<gene>
    <name evidence="4" type="ORF">AAA081_02830</name>
</gene>
<feature type="transmembrane region" description="Helical" evidence="2">
    <location>
        <begin position="214"/>
        <end position="235"/>
    </location>
</feature>
<dbReference type="InterPro" id="IPR010982">
    <property type="entry name" value="Lambda_DNA-bd_dom_sf"/>
</dbReference>
<keyword evidence="2" id="KW-0472">Membrane</keyword>
<feature type="domain" description="HTH cro/C1-type" evidence="3">
    <location>
        <begin position="7"/>
        <end position="61"/>
    </location>
</feature>
<dbReference type="PANTHER" id="PTHR46558">
    <property type="entry name" value="TRACRIPTIONAL REGULATORY PROTEIN-RELATED-RELATED"/>
    <property type="match status" value="1"/>
</dbReference>
<reference evidence="4 5" key="1">
    <citation type="submission" date="2024-04" db="EMBL/GenBank/DDBJ databases">
        <title>Human intestinal bacterial collection.</title>
        <authorList>
            <person name="Pauvert C."/>
            <person name="Hitch T.C.A."/>
            <person name="Clavel T."/>
        </authorList>
    </citation>
    <scope>NUCLEOTIDE SEQUENCE [LARGE SCALE GENOMIC DNA]</scope>
    <source>
        <strain evidence="4 5">CLA-SR-H026</strain>
    </source>
</reference>
<keyword evidence="5" id="KW-1185">Reference proteome</keyword>
<dbReference type="EMBL" id="JBBNPS010000005">
    <property type="protein sequence ID" value="MEQ3353237.1"/>
    <property type="molecule type" value="Genomic_DNA"/>
</dbReference>
<feature type="transmembrane region" description="Helical" evidence="2">
    <location>
        <begin position="129"/>
        <end position="149"/>
    </location>
</feature>
<keyword evidence="2" id="KW-0812">Transmembrane</keyword>
<feature type="transmembrane region" description="Helical" evidence="2">
    <location>
        <begin position="270"/>
        <end position="287"/>
    </location>
</feature>
<sequence length="319" mass="34873">MLFSEKLVYLRKKSGLTQEALAEALGVSRQSVSKWEAAGAMPEMAKIIEISKYFHVSTDFLLLDSMDPSEDGEDQPAEEALSSVALEDADAYMNYLAGRAPKVALAVSLFILSAIPPILADIADTDAASTLGIIATLAVVAVGVFLLVYGPKMPDDFESFDEPVDTAYGVDGAVKKRKENYAPLHSRRLSAGIILCILSAAPMLFSSAAGRGDAFTTTGFATTLCIVAAGVFFIVRTSVIEAGFDKILEQGDYTRRKKIARRRTVPIQRAYYLSVLLIYLALSFYTNKWQWTWIIWPVAALVNVICRSIAESIRAFDED</sequence>
<feature type="transmembrane region" description="Helical" evidence="2">
    <location>
        <begin position="103"/>
        <end position="123"/>
    </location>
</feature>
<accession>A0ABV1J600</accession>
<dbReference type="InterPro" id="IPR001387">
    <property type="entry name" value="Cro/C1-type_HTH"/>
</dbReference>
<evidence type="ECO:0000313" key="4">
    <source>
        <dbReference type="EMBL" id="MEQ3353237.1"/>
    </source>
</evidence>
<dbReference type="SMART" id="SM00530">
    <property type="entry name" value="HTH_XRE"/>
    <property type="match status" value="1"/>
</dbReference>
<dbReference type="Proteomes" id="UP001481872">
    <property type="component" value="Unassembled WGS sequence"/>
</dbReference>
<dbReference type="SUPFAM" id="SSF47413">
    <property type="entry name" value="lambda repressor-like DNA-binding domains"/>
    <property type="match status" value="1"/>
</dbReference>
<dbReference type="PROSITE" id="PS50943">
    <property type="entry name" value="HTH_CROC1"/>
    <property type="match status" value="1"/>
</dbReference>
<feature type="transmembrane region" description="Helical" evidence="2">
    <location>
        <begin position="293"/>
        <end position="310"/>
    </location>
</feature>
<dbReference type="PANTHER" id="PTHR46558:SF13">
    <property type="entry name" value="HTH-TYPE TRANSCRIPTIONAL REGULATOR IMMR"/>
    <property type="match status" value="1"/>
</dbReference>
<evidence type="ECO:0000313" key="5">
    <source>
        <dbReference type="Proteomes" id="UP001481872"/>
    </source>
</evidence>
<dbReference type="CDD" id="cd00093">
    <property type="entry name" value="HTH_XRE"/>
    <property type="match status" value="1"/>
</dbReference>